<keyword evidence="5" id="KW-1185">Reference proteome</keyword>
<dbReference type="FunFam" id="1.25.10.10:FF:000519">
    <property type="entry name" value="WAPL (Wings apart-like protein regulation of heterochromatin) protein"/>
    <property type="match status" value="1"/>
</dbReference>
<dbReference type="InterPro" id="IPR022771">
    <property type="entry name" value="WAPL_C"/>
</dbReference>
<dbReference type="Pfam" id="PF07814">
    <property type="entry name" value="WAPL"/>
    <property type="match status" value="1"/>
</dbReference>
<dbReference type="SUPFAM" id="SSF48371">
    <property type="entry name" value="ARM repeat"/>
    <property type="match status" value="1"/>
</dbReference>
<dbReference type="PANTHER" id="PTHR22100">
    <property type="entry name" value="WINGS APART-LIKE PROTEIN HOMOLOG"/>
    <property type="match status" value="1"/>
</dbReference>
<feature type="domain" description="Wings apart-like protein C-terminal" evidence="3">
    <location>
        <begin position="111"/>
        <end position="734"/>
    </location>
</feature>
<dbReference type="InterPro" id="IPR011989">
    <property type="entry name" value="ARM-like"/>
</dbReference>
<accession>A0AAE1JJ88</accession>
<comment type="caution">
    <text evidence="4">The sequence shown here is derived from an EMBL/GenBank/DDBJ whole genome shotgun (WGS) entry which is preliminary data.</text>
</comment>
<dbReference type="InterPro" id="IPR016024">
    <property type="entry name" value="ARM-type_fold"/>
</dbReference>
<dbReference type="EMBL" id="JAWXYG010000005">
    <property type="protein sequence ID" value="KAK4271515.1"/>
    <property type="molecule type" value="Genomic_DNA"/>
</dbReference>
<organism evidence="4 5">
    <name type="scientific">Acacia crassicarpa</name>
    <name type="common">northern wattle</name>
    <dbReference type="NCBI Taxonomy" id="499986"/>
    <lineage>
        <taxon>Eukaryota</taxon>
        <taxon>Viridiplantae</taxon>
        <taxon>Streptophyta</taxon>
        <taxon>Embryophyta</taxon>
        <taxon>Tracheophyta</taxon>
        <taxon>Spermatophyta</taxon>
        <taxon>Magnoliopsida</taxon>
        <taxon>eudicotyledons</taxon>
        <taxon>Gunneridae</taxon>
        <taxon>Pentapetalae</taxon>
        <taxon>rosids</taxon>
        <taxon>fabids</taxon>
        <taxon>Fabales</taxon>
        <taxon>Fabaceae</taxon>
        <taxon>Caesalpinioideae</taxon>
        <taxon>mimosoid clade</taxon>
        <taxon>Acacieae</taxon>
        <taxon>Acacia</taxon>
    </lineage>
</organism>
<feature type="compositionally biased region" description="Polar residues" evidence="2">
    <location>
        <begin position="605"/>
        <end position="625"/>
    </location>
</feature>
<gene>
    <name evidence="4" type="ORF">QN277_020201</name>
</gene>
<feature type="compositionally biased region" description="Basic residues" evidence="2">
    <location>
        <begin position="585"/>
        <end position="597"/>
    </location>
</feature>
<evidence type="ECO:0000259" key="3">
    <source>
        <dbReference type="Pfam" id="PF07814"/>
    </source>
</evidence>
<dbReference type="PANTHER" id="PTHR22100:SF13">
    <property type="entry name" value="WINGS APART-LIKE PROTEIN HOMOLOG"/>
    <property type="match status" value="1"/>
</dbReference>
<evidence type="ECO:0000313" key="4">
    <source>
        <dbReference type="EMBL" id="KAK4271515.1"/>
    </source>
</evidence>
<protein>
    <recommendedName>
        <fullName evidence="3">Wings apart-like protein C-terminal domain-containing protein</fullName>
    </recommendedName>
</protein>
<sequence>MIVRTYGRRSRPISRAYSDNLDDDVSDTFRESLSQESSQDHLCGFAFSSQGSSSHWSAFDSDPCDTNSILPSRVPFDDLCNGVSRKSKRARTGKRETEVPKNCRLSIPATSTLMEAQEFGEMMEHVDEVNFALDGLRKGQPVRIRRASLVSLLSICGTAHQRRLLRTQGMAKAIADAILRLSLDDSPSNLGAATLLHILTCDGQDDRLLESPSCVRFLIKLLRPIVSTASEEREPKLGSKLLALRQKADVLKNSTSRLDSNSVAIFSRVEEILVNCKELKTTCRNDSVAERPELRPIWLALLTIEKACISAISLDETTGAVRKANGNFKERLREHGGLDAVFEVAMNCYSDLKNWMEELSTKGSRDKQMKSLTLLLKCLKIMENATFLSKDNQDHLLGMKGKLSPLATSSSFTEVVIRVVKILSDLNLRRSASTSSKDSKSCSPFALAGHGSQLDLLTDLEGNETLSRNSSRNYRGLGRALFDKKSNVSHDSQLLTENSPSIYEISSTSMSDTYSLEMRVNSSTSGSCSGSSRSSDCKTSMAYNCSRKNVSSNDGIPVIVLDDSQDPFAFDEDEFQPSKWDLMSGKHKQSHTKKHELSKREFEDGSQSQTTVDHPESNNSDVGCSTSDVGDEVVSSLLADCLHTAVKVLMNLTNDNPVGCQQIALHGGLETMSTLIAGHFPSFSSTSSSFSQIRENTSKGAISNPSEAHLTDHELDFLVAILGLLVNLVEKDSHNRSRLAAASIMLPSSEGSDQEAQRDVIQLLCSIFMANQGGSEGSGEDKHLQLNDEAALLEGEKEAEKMIVEAYSALLLAFLSTESKSVREAIADNLPDRKLAILVPVLERFVEFHLSLNMISPETHKAVSEVIESCRIP</sequence>
<dbReference type="Gene3D" id="1.25.10.10">
    <property type="entry name" value="Leucine-rich Repeat Variant"/>
    <property type="match status" value="2"/>
</dbReference>
<name>A0AAE1JJ88_9FABA</name>
<proteinExistence type="inferred from homology"/>
<evidence type="ECO:0000256" key="1">
    <source>
        <dbReference type="ARBA" id="ARBA00006854"/>
    </source>
</evidence>
<feature type="region of interest" description="Disordered" evidence="2">
    <location>
        <begin position="580"/>
        <end position="625"/>
    </location>
</feature>
<dbReference type="Proteomes" id="UP001293593">
    <property type="component" value="Unassembled WGS sequence"/>
</dbReference>
<dbReference type="InterPro" id="IPR039874">
    <property type="entry name" value="WAPL"/>
</dbReference>
<dbReference type="AlphaFoldDB" id="A0AAE1JJ88"/>
<evidence type="ECO:0000313" key="5">
    <source>
        <dbReference type="Proteomes" id="UP001293593"/>
    </source>
</evidence>
<comment type="similarity">
    <text evidence="1">Belongs to the WAPL family.</text>
</comment>
<reference evidence="4" key="1">
    <citation type="submission" date="2023-10" db="EMBL/GenBank/DDBJ databases">
        <title>Chromosome-level genome of the transformable northern wattle, Acacia crassicarpa.</title>
        <authorList>
            <person name="Massaro I."/>
            <person name="Sinha N.R."/>
            <person name="Poethig S."/>
            <person name="Leichty A.R."/>
        </authorList>
    </citation>
    <scope>NUCLEOTIDE SEQUENCE</scope>
    <source>
        <strain evidence="4">Acra3RX</strain>
        <tissue evidence="4">Leaf</tissue>
    </source>
</reference>
<evidence type="ECO:0000256" key="2">
    <source>
        <dbReference type="SAM" id="MobiDB-lite"/>
    </source>
</evidence>